<sequence length="192" mass="21009">MFESGQFGRRKVAMDDTTLAGDSHDAAQLRVGHLHIEHRVVHRLALGQLEVEGLRCVDRLQQIGEARGVGTDLVDDVAQLDDVTGALGELDLVAVAHELDQLRDRDVEGGWVMTQRLQRGAHARDIAVVIGTPHVEQQLEVARVLALVVRHVGQQVGELAVAFDEHAVFVIAELRAAQPHRAIEVVHHVSIA</sequence>
<accession>A0A6J7REJ3</accession>
<gene>
    <name evidence="1" type="ORF">UFOPK3967_03145</name>
</gene>
<protein>
    <submittedName>
        <fullName evidence="1">Unannotated protein</fullName>
    </submittedName>
</protein>
<evidence type="ECO:0000313" key="1">
    <source>
        <dbReference type="EMBL" id="CAB5027205.1"/>
    </source>
</evidence>
<dbReference type="EMBL" id="CAFBOS010000322">
    <property type="protein sequence ID" value="CAB5027205.1"/>
    <property type="molecule type" value="Genomic_DNA"/>
</dbReference>
<organism evidence="1">
    <name type="scientific">freshwater metagenome</name>
    <dbReference type="NCBI Taxonomy" id="449393"/>
    <lineage>
        <taxon>unclassified sequences</taxon>
        <taxon>metagenomes</taxon>
        <taxon>ecological metagenomes</taxon>
    </lineage>
</organism>
<dbReference type="AlphaFoldDB" id="A0A6J7REJ3"/>
<proteinExistence type="predicted"/>
<name>A0A6J7REJ3_9ZZZZ</name>
<reference evidence="1" key="1">
    <citation type="submission" date="2020-05" db="EMBL/GenBank/DDBJ databases">
        <authorList>
            <person name="Chiriac C."/>
            <person name="Salcher M."/>
            <person name="Ghai R."/>
            <person name="Kavagutti S V."/>
        </authorList>
    </citation>
    <scope>NUCLEOTIDE SEQUENCE</scope>
</reference>